<dbReference type="PROSITE" id="PS51677">
    <property type="entry name" value="NODB"/>
    <property type="match status" value="1"/>
</dbReference>
<dbReference type="PANTHER" id="PTHR10587:SF135">
    <property type="entry name" value="CHITIN DEACETYLASE 3"/>
    <property type="match status" value="1"/>
</dbReference>
<evidence type="ECO:0000313" key="18">
    <source>
        <dbReference type="Proteomes" id="UP000663861"/>
    </source>
</evidence>
<evidence type="ECO:0000256" key="5">
    <source>
        <dbReference type="ARBA" id="ARBA00023024"/>
    </source>
</evidence>
<feature type="domain" description="NodB homology" evidence="16">
    <location>
        <begin position="133"/>
        <end position="320"/>
    </location>
</feature>
<proteinExistence type="predicted"/>
<feature type="signal peptide" evidence="15">
    <location>
        <begin position="1"/>
        <end position="16"/>
    </location>
</feature>
<keyword evidence="3" id="KW-1003">Cell membrane</keyword>
<dbReference type="AlphaFoldDB" id="A0A8H3BVK8"/>
<accession>A0A8H3BVK8</accession>
<comment type="subcellular location">
    <subcellularLocation>
        <location evidence="2">Cell membrane</location>
        <topology evidence="2">Lipid-anchor</topology>
        <topology evidence="2">GPI-anchor</topology>
    </subcellularLocation>
</comment>
<evidence type="ECO:0000256" key="12">
    <source>
        <dbReference type="ARBA" id="ARBA00024056"/>
    </source>
</evidence>
<dbReference type="GO" id="GO:0098552">
    <property type="term" value="C:side of membrane"/>
    <property type="evidence" value="ECO:0007669"/>
    <property type="project" value="UniProtKB-KW"/>
</dbReference>
<keyword evidence="9" id="KW-0449">Lipoprotein</keyword>
<reference evidence="17" key="1">
    <citation type="submission" date="2021-01" db="EMBL/GenBank/DDBJ databases">
        <authorList>
            <person name="Kaushik A."/>
        </authorList>
    </citation>
    <scope>NUCLEOTIDE SEQUENCE</scope>
    <source>
        <strain evidence="17">AG4-RS23</strain>
    </source>
</reference>
<feature type="chain" id="PRO_5034003294" description="chitin deacetylase" evidence="15">
    <location>
        <begin position="17"/>
        <end position="411"/>
    </location>
</feature>
<dbReference type="InterPro" id="IPR002509">
    <property type="entry name" value="NODB_dom"/>
</dbReference>
<keyword evidence="4" id="KW-0325">Glycoprotein</keyword>
<dbReference type="GO" id="GO:0000272">
    <property type="term" value="P:polysaccharide catabolic process"/>
    <property type="evidence" value="ECO:0007669"/>
    <property type="project" value="UniProtKB-KW"/>
</dbReference>
<evidence type="ECO:0000313" key="17">
    <source>
        <dbReference type="EMBL" id="CAE6466191.1"/>
    </source>
</evidence>
<dbReference type="GO" id="GO:0005886">
    <property type="term" value="C:plasma membrane"/>
    <property type="evidence" value="ECO:0007669"/>
    <property type="project" value="UniProtKB-SubCell"/>
</dbReference>
<comment type="catalytic activity">
    <reaction evidence="13">
        <text>[(1-&gt;4)-N-acetyl-beta-D-glucosaminyl](n) + n H2O = chitosan + n acetate</text>
        <dbReference type="Rhea" id="RHEA:10464"/>
        <dbReference type="Rhea" id="RHEA-COMP:9593"/>
        <dbReference type="Rhea" id="RHEA-COMP:9597"/>
        <dbReference type="ChEBI" id="CHEBI:15377"/>
        <dbReference type="ChEBI" id="CHEBI:17029"/>
        <dbReference type="ChEBI" id="CHEBI:30089"/>
        <dbReference type="ChEBI" id="CHEBI:57704"/>
        <dbReference type="EC" id="3.5.1.41"/>
    </reaction>
    <physiologicalReaction direction="left-to-right" evidence="13">
        <dbReference type="Rhea" id="RHEA:10465"/>
    </physiologicalReaction>
</comment>
<name>A0A8H3BVK8_9AGAM</name>
<evidence type="ECO:0000256" key="7">
    <source>
        <dbReference type="ARBA" id="ARBA00023277"/>
    </source>
</evidence>
<feature type="region of interest" description="Disordered" evidence="14">
    <location>
        <begin position="366"/>
        <end position="391"/>
    </location>
</feature>
<dbReference type="Proteomes" id="UP000663861">
    <property type="component" value="Unassembled WGS sequence"/>
</dbReference>
<evidence type="ECO:0000256" key="13">
    <source>
        <dbReference type="ARBA" id="ARBA00048494"/>
    </source>
</evidence>
<comment type="caution">
    <text evidence="17">The sequence shown here is derived from an EMBL/GenBank/DDBJ whole genome shotgun (WGS) entry which is preliminary data.</text>
</comment>
<comment type="cofactor">
    <cofactor evidence="1">
        <name>Co(2+)</name>
        <dbReference type="ChEBI" id="CHEBI:48828"/>
    </cofactor>
</comment>
<evidence type="ECO:0000256" key="1">
    <source>
        <dbReference type="ARBA" id="ARBA00001941"/>
    </source>
</evidence>
<evidence type="ECO:0000259" key="16">
    <source>
        <dbReference type="PROSITE" id="PS51677"/>
    </source>
</evidence>
<gene>
    <name evidence="17" type="ORF">RDB_LOCUS74822</name>
</gene>
<evidence type="ECO:0000256" key="3">
    <source>
        <dbReference type="ARBA" id="ARBA00022475"/>
    </source>
</evidence>
<keyword evidence="15" id="KW-0732">Signal</keyword>
<keyword evidence="5" id="KW-0146">Chitin degradation</keyword>
<evidence type="ECO:0000256" key="2">
    <source>
        <dbReference type="ARBA" id="ARBA00004609"/>
    </source>
</evidence>
<evidence type="ECO:0000256" key="11">
    <source>
        <dbReference type="ARBA" id="ARBA00023326"/>
    </source>
</evidence>
<dbReference type="PANTHER" id="PTHR10587">
    <property type="entry name" value="GLYCOSYL TRANSFERASE-RELATED"/>
    <property type="match status" value="1"/>
</dbReference>
<keyword evidence="6" id="KW-0472">Membrane</keyword>
<keyword evidence="8" id="KW-0170">Cobalt</keyword>
<evidence type="ECO:0000256" key="9">
    <source>
        <dbReference type="ARBA" id="ARBA00023288"/>
    </source>
</evidence>
<dbReference type="EC" id="3.5.1.41" evidence="12"/>
<keyword evidence="10" id="KW-0961">Cell wall biogenesis/degradation</keyword>
<evidence type="ECO:0000256" key="14">
    <source>
        <dbReference type="SAM" id="MobiDB-lite"/>
    </source>
</evidence>
<organism evidence="17 18">
    <name type="scientific">Rhizoctonia solani</name>
    <dbReference type="NCBI Taxonomy" id="456999"/>
    <lineage>
        <taxon>Eukaryota</taxon>
        <taxon>Fungi</taxon>
        <taxon>Dikarya</taxon>
        <taxon>Basidiomycota</taxon>
        <taxon>Agaricomycotina</taxon>
        <taxon>Agaricomycetes</taxon>
        <taxon>Cantharellales</taxon>
        <taxon>Ceratobasidiaceae</taxon>
        <taxon>Rhizoctonia</taxon>
    </lineage>
</organism>
<evidence type="ECO:0000256" key="8">
    <source>
        <dbReference type="ARBA" id="ARBA00023285"/>
    </source>
</evidence>
<feature type="compositionally biased region" description="Polar residues" evidence="14">
    <location>
        <begin position="380"/>
        <end position="391"/>
    </location>
</feature>
<evidence type="ECO:0000256" key="4">
    <source>
        <dbReference type="ARBA" id="ARBA00022622"/>
    </source>
</evidence>
<protein>
    <recommendedName>
        <fullName evidence="12">chitin deacetylase</fullName>
        <ecNumber evidence="12">3.5.1.41</ecNumber>
    </recommendedName>
</protein>
<dbReference type="EMBL" id="CAJMWY010001391">
    <property type="protein sequence ID" value="CAE6466191.1"/>
    <property type="molecule type" value="Genomic_DNA"/>
</dbReference>
<dbReference type="InterPro" id="IPR050248">
    <property type="entry name" value="Polysacc_deacetylase_ArnD"/>
</dbReference>
<dbReference type="Pfam" id="PF01522">
    <property type="entry name" value="Polysacc_deac_1"/>
    <property type="match status" value="1"/>
</dbReference>
<dbReference type="GO" id="GO:0009272">
    <property type="term" value="P:fungal-type cell wall biogenesis"/>
    <property type="evidence" value="ECO:0007669"/>
    <property type="project" value="UniProtKB-ARBA"/>
</dbReference>
<evidence type="ECO:0000256" key="10">
    <source>
        <dbReference type="ARBA" id="ARBA00023316"/>
    </source>
</evidence>
<dbReference type="GO" id="GO:0006032">
    <property type="term" value="P:chitin catabolic process"/>
    <property type="evidence" value="ECO:0007669"/>
    <property type="project" value="UniProtKB-KW"/>
</dbReference>
<sequence length="411" mass="43714">MLALVALCSALASTAAARALPGRWYRDLDAMDHPVHQLFSRQTTLAPVGSAEWKAKYPKGKLNTTSIPQPWLDTMNKAIADGRIPSTDDVPVASTAGTYKSKAGKTLDGGKAPICSSTVGCKDDTQIYDVPDGIVAISFDDGPLPASPALYKFLRDNNQKVTHFFIGSNILENPEIFKEAFEVNGNDIAVHTWSHPQMTTLSNEMVLAELGWTCQIIHDSTGGRLPLYWRPSYGDSDARVRAIAKEVFGLETVIWNDDTNDWKIPEGTQTLAGAKSVLTKHYSGPKSPGLNILEHELTADTVKVFTDTYPLIAQNGWQGKSIPDAMGTSWYLNAKDNTSPVSVMAPGGGSTPNVPAANVTASNDGMATATASGTNGGASVPSSKPESQTSGAARLTVNSAMVLFAGLFALV</sequence>
<keyword evidence="4" id="KW-0336">GPI-anchor</keyword>
<dbReference type="InterPro" id="IPR011330">
    <property type="entry name" value="Glyco_hydro/deAcase_b/a-brl"/>
</dbReference>
<dbReference type="SUPFAM" id="SSF88713">
    <property type="entry name" value="Glycoside hydrolase/deacetylase"/>
    <property type="match status" value="1"/>
</dbReference>
<dbReference type="GO" id="GO:0071555">
    <property type="term" value="P:cell wall organization"/>
    <property type="evidence" value="ECO:0007669"/>
    <property type="project" value="UniProtKB-KW"/>
</dbReference>
<evidence type="ECO:0000256" key="6">
    <source>
        <dbReference type="ARBA" id="ARBA00023136"/>
    </source>
</evidence>
<keyword evidence="7" id="KW-0119">Carbohydrate metabolism</keyword>
<dbReference type="Gene3D" id="3.20.20.370">
    <property type="entry name" value="Glycoside hydrolase/deacetylase"/>
    <property type="match status" value="1"/>
</dbReference>
<keyword evidence="11" id="KW-0624">Polysaccharide degradation</keyword>
<evidence type="ECO:0000256" key="15">
    <source>
        <dbReference type="SAM" id="SignalP"/>
    </source>
</evidence>
<dbReference type="GO" id="GO:0004099">
    <property type="term" value="F:chitin deacetylase activity"/>
    <property type="evidence" value="ECO:0007669"/>
    <property type="project" value="UniProtKB-EC"/>
</dbReference>